<dbReference type="Pfam" id="PF03609">
    <property type="entry name" value="EII-Sor"/>
    <property type="match status" value="1"/>
</dbReference>
<dbReference type="PATRIC" id="fig|1239793.3.peg.408"/>
<dbReference type="EMBL" id="AQTU01000005">
    <property type="protein sequence ID" value="EOB33252.1"/>
    <property type="molecule type" value="Genomic_DNA"/>
</dbReference>
<dbReference type="InterPro" id="IPR004700">
    <property type="entry name" value="PTS_IIC_man"/>
</dbReference>
<proteinExistence type="predicted"/>
<keyword evidence="6 9" id="KW-0812">Transmembrane</keyword>
<keyword evidence="5" id="KW-0598">Phosphotransferase system</keyword>
<evidence type="ECO:0000313" key="10">
    <source>
        <dbReference type="EMBL" id="EOB33252.1"/>
    </source>
</evidence>
<name>R0MGH0_STRMT</name>
<evidence type="ECO:0000256" key="9">
    <source>
        <dbReference type="SAM" id="Phobius"/>
    </source>
</evidence>
<evidence type="ECO:0000256" key="3">
    <source>
        <dbReference type="ARBA" id="ARBA00022475"/>
    </source>
</evidence>
<dbReference type="GO" id="GO:0005886">
    <property type="term" value="C:plasma membrane"/>
    <property type="evidence" value="ECO:0007669"/>
    <property type="project" value="UniProtKB-SubCell"/>
</dbReference>
<protein>
    <submittedName>
        <fullName evidence="10">PTS system mannose-specific transporter subunit IIC</fullName>
    </submittedName>
</protein>
<comment type="subcellular location">
    <subcellularLocation>
        <location evidence="1">Cell membrane</location>
        <topology evidence="1">Multi-pass membrane protein</topology>
    </subcellularLocation>
</comment>
<keyword evidence="8 9" id="KW-0472">Membrane</keyword>
<evidence type="ECO:0000313" key="11">
    <source>
        <dbReference type="Proteomes" id="UP000013315"/>
    </source>
</evidence>
<evidence type="ECO:0000256" key="7">
    <source>
        <dbReference type="ARBA" id="ARBA00022989"/>
    </source>
</evidence>
<keyword evidence="2" id="KW-0813">Transport</keyword>
<evidence type="ECO:0000256" key="6">
    <source>
        <dbReference type="ARBA" id="ARBA00022692"/>
    </source>
</evidence>
<dbReference type="Proteomes" id="UP000013315">
    <property type="component" value="Unassembled WGS sequence"/>
</dbReference>
<evidence type="ECO:0000256" key="5">
    <source>
        <dbReference type="ARBA" id="ARBA00022683"/>
    </source>
</evidence>
<accession>R0MGH0</accession>
<dbReference type="GO" id="GO:0009401">
    <property type="term" value="P:phosphoenolpyruvate-dependent sugar phosphotransferase system"/>
    <property type="evidence" value="ECO:0007669"/>
    <property type="project" value="UniProtKB-KW"/>
</dbReference>
<comment type="caution">
    <text evidence="10">The sequence shown here is derived from an EMBL/GenBank/DDBJ whole genome shotgun (WGS) entry which is preliminary data.</text>
</comment>
<keyword evidence="4" id="KW-0762">Sugar transport</keyword>
<evidence type="ECO:0000256" key="4">
    <source>
        <dbReference type="ARBA" id="ARBA00022597"/>
    </source>
</evidence>
<reference evidence="10 11" key="1">
    <citation type="submission" date="2013-04" db="EMBL/GenBank/DDBJ databases">
        <authorList>
            <person name="Ikryannikova L.N."/>
            <person name="Ilina E.N."/>
            <person name="Kostryukova E.S."/>
            <person name="Semashko T.A."/>
            <person name="Karpova I.Y.U."/>
            <person name="Larin A.K."/>
            <person name="Ischenko D.S."/>
            <person name="Alekseev D.G."/>
            <person name="Klimova E.A."/>
            <person name="Filimonova A.V."/>
            <person name="Savinova T.A."/>
            <person name="Filimonova O.Y.U."/>
            <person name="Dubovickaya V.A."/>
            <person name="Sidorenko S.V."/>
            <person name="Govorun V.M."/>
        </authorList>
    </citation>
    <scope>NUCLEOTIDE SEQUENCE [LARGE SCALE GENOMIC DNA]</scope>
    <source>
        <strain evidence="10 11">13/39</strain>
    </source>
</reference>
<gene>
    <name evidence="10" type="ORF">D065_02106</name>
</gene>
<dbReference type="AlphaFoldDB" id="R0MGH0"/>
<organism evidence="10 11">
    <name type="scientific">Streptococcus mitis 13/39</name>
    <dbReference type="NCBI Taxonomy" id="1239793"/>
    <lineage>
        <taxon>Bacteria</taxon>
        <taxon>Bacillati</taxon>
        <taxon>Bacillota</taxon>
        <taxon>Bacilli</taxon>
        <taxon>Lactobacillales</taxon>
        <taxon>Streptococcaceae</taxon>
        <taxon>Streptococcus</taxon>
        <taxon>Streptococcus mitis group</taxon>
    </lineage>
</organism>
<evidence type="ECO:0000256" key="2">
    <source>
        <dbReference type="ARBA" id="ARBA00022448"/>
    </source>
</evidence>
<evidence type="ECO:0000256" key="1">
    <source>
        <dbReference type="ARBA" id="ARBA00004651"/>
    </source>
</evidence>
<feature type="transmembrane region" description="Helical" evidence="9">
    <location>
        <begin position="6"/>
        <end position="25"/>
    </location>
</feature>
<evidence type="ECO:0000256" key="8">
    <source>
        <dbReference type="ARBA" id="ARBA00023136"/>
    </source>
</evidence>
<keyword evidence="7 9" id="KW-1133">Transmembrane helix</keyword>
<sequence length="44" mass="4826">MSDISIISAVLVVVVAFLAGLEGILDQFQFHQPIVACTYRSCNR</sequence>
<keyword evidence="3" id="KW-1003">Cell membrane</keyword>